<sequence length="142" mass="15265">MYNKVNASPMRFIPKLILGLFVLTVSACGGGSGDSQDSGGEISGLEIVSAVFREGITGCHLVVTAKNTTSQRKSAILYYEAFNKAGQAIGYTVTQQFRIAPNSTQTTSSQYEHVFLSNDGRLIKSCTSISSIKFVKKQSIVT</sequence>
<dbReference type="EMBL" id="LVWD01000003">
    <property type="protein sequence ID" value="OAD43591.1"/>
    <property type="molecule type" value="Genomic_DNA"/>
</dbReference>
<gene>
    <name evidence="2" type="ORF">LPB072_17620</name>
    <name evidence="3" type="ORF">LPB72_03415</name>
</gene>
<reference evidence="3 4" key="1">
    <citation type="submission" date="2016-02" db="EMBL/GenBank/DDBJ databases">
        <title>Draft genome sequence of Hydrogenophaga sp. LPB0072.</title>
        <authorList>
            <person name="Shin S.-K."/>
            <person name="Yi H."/>
        </authorList>
    </citation>
    <scope>NUCLEOTIDE SEQUENCE [LARGE SCALE GENOMIC DNA]</scope>
    <source>
        <strain evidence="3 4">LPB0072</strain>
    </source>
</reference>
<evidence type="ECO:0000313" key="4">
    <source>
        <dbReference type="Proteomes" id="UP000185657"/>
    </source>
</evidence>
<dbReference type="RefSeq" id="WP_066085735.1">
    <property type="nucleotide sequence ID" value="NZ_CP017476.1"/>
</dbReference>
<evidence type="ECO:0000313" key="2">
    <source>
        <dbReference type="EMBL" id="AOW14384.1"/>
    </source>
</evidence>
<evidence type="ECO:0000256" key="1">
    <source>
        <dbReference type="SAM" id="SignalP"/>
    </source>
</evidence>
<keyword evidence="4" id="KW-1185">Reference proteome</keyword>
<organism evidence="2 5">
    <name type="scientific">Hydrogenophaga crassostreae</name>
    <dbReference type="NCBI Taxonomy" id="1763535"/>
    <lineage>
        <taxon>Bacteria</taxon>
        <taxon>Pseudomonadati</taxon>
        <taxon>Pseudomonadota</taxon>
        <taxon>Betaproteobacteria</taxon>
        <taxon>Burkholderiales</taxon>
        <taxon>Comamonadaceae</taxon>
        <taxon>Hydrogenophaga</taxon>
    </lineage>
</organism>
<keyword evidence="1" id="KW-0732">Signal</keyword>
<protein>
    <recommendedName>
        <fullName evidence="6">Lipoprotein</fullName>
    </recommendedName>
</protein>
<name>A0A167IU45_9BURK</name>
<feature type="signal peptide" evidence="1">
    <location>
        <begin position="1"/>
        <end position="27"/>
    </location>
</feature>
<dbReference type="KEGG" id="hyl:LPB072_17620"/>
<dbReference type="Proteomes" id="UP000185657">
    <property type="component" value="Unassembled WGS sequence"/>
</dbReference>
<proteinExistence type="predicted"/>
<reference evidence="2 5" key="2">
    <citation type="submission" date="2016-10" db="EMBL/GenBank/DDBJ databases">
        <title>Hydorgenophaga sp. LPB0072 isolated from gastropod.</title>
        <authorList>
            <person name="Kim E."/>
            <person name="Yi H."/>
        </authorList>
    </citation>
    <scope>NUCLEOTIDE SEQUENCE [LARGE SCALE GENOMIC DNA]</scope>
    <source>
        <strain evidence="2 5">LPB0072</strain>
    </source>
</reference>
<evidence type="ECO:0000313" key="5">
    <source>
        <dbReference type="Proteomes" id="UP000185680"/>
    </source>
</evidence>
<accession>A0A167IU45</accession>
<dbReference type="AlphaFoldDB" id="A0A167IU45"/>
<dbReference type="EMBL" id="CP017476">
    <property type="protein sequence ID" value="AOW14384.1"/>
    <property type="molecule type" value="Genomic_DNA"/>
</dbReference>
<dbReference type="PROSITE" id="PS51257">
    <property type="entry name" value="PROKAR_LIPOPROTEIN"/>
    <property type="match status" value="1"/>
</dbReference>
<evidence type="ECO:0008006" key="6">
    <source>
        <dbReference type="Google" id="ProtNLM"/>
    </source>
</evidence>
<dbReference type="Proteomes" id="UP000185680">
    <property type="component" value="Chromosome"/>
</dbReference>
<feature type="chain" id="PRO_5044549657" description="Lipoprotein" evidence="1">
    <location>
        <begin position="28"/>
        <end position="142"/>
    </location>
</feature>
<evidence type="ECO:0000313" key="3">
    <source>
        <dbReference type="EMBL" id="OAD43591.1"/>
    </source>
</evidence>